<dbReference type="SUPFAM" id="SSF52833">
    <property type="entry name" value="Thioredoxin-like"/>
    <property type="match status" value="1"/>
</dbReference>
<name>A0ABT4E450_9BACL</name>
<accession>A0ABT4E450</accession>
<proteinExistence type="predicted"/>
<feature type="domain" description="DSBA-like thioredoxin" evidence="1">
    <location>
        <begin position="3"/>
        <end position="183"/>
    </location>
</feature>
<dbReference type="RefSeq" id="WP_087435929.1">
    <property type="nucleotide sequence ID" value="NZ_JAMDLV010000002.1"/>
</dbReference>
<dbReference type="InterPro" id="IPR001853">
    <property type="entry name" value="DSBA-like_thioredoxin_dom"/>
</dbReference>
<comment type="caution">
    <text evidence="2">The sequence shown here is derived from an EMBL/GenBank/DDBJ whole genome shotgun (WGS) entry which is preliminary data.</text>
</comment>
<dbReference type="PANTHER" id="PTHR13887:SF33">
    <property type="entry name" value="ISOMERASE"/>
    <property type="match status" value="1"/>
</dbReference>
<sequence length="212" mass="23509">MAQIKIVSDFVCPFCFLGEKTVEETFQPNEIEWIPFELRPEGSVPLDPNSAYVQQSMKQSVLPIAERLGIEIRLPDISPIPRTRLAHIGFYYAKEHGKGNDYFIAVFKAYWQQGRDISQSGVLAQVAEHIGLDTQAFLSALQDERYAKLHEEGLRQTDSVRAVPTFFVGDRVLQGIQSKESLELARDEAARKVASDPDASGAASCSIDGCGC</sequence>
<evidence type="ECO:0000259" key="1">
    <source>
        <dbReference type="Pfam" id="PF01323"/>
    </source>
</evidence>
<dbReference type="InterPro" id="IPR036249">
    <property type="entry name" value="Thioredoxin-like_sf"/>
</dbReference>
<dbReference type="Proteomes" id="UP001207626">
    <property type="component" value="Unassembled WGS sequence"/>
</dbReference>
<dbReference type="PANTHER" id="PTHR13887">
    <property type="entry name" value="GLUTATHIONE S-TRANSFERASE KAPPA"/>
    <property type="match status" value="1"/>
</dbReference>
<evidence type="ECO:0000313" key="3">
    <source>
        <dbReference type="Proteomes" id="UP001207626"/>
    </source>
</evidence>
<evidence type="ECO:0000313" key="2">
    <source>
        <dbReference type="EMBL" id="MCY9523021.1"/>
    </source>
</evidence>
<organism evidence="2 3">
    <name type="scientific">Paenibacillus apiarius</name>
    <dbReference type="NCBI Taxonomy" id="46240"/>
    <lineage>
        <taxon>Bacteria</taxon>
        <taxon>Bacillati</taxon>
        <taxon>Bacillota</taxon>
        <taxon>Bacilli</taxon>
        <taxon>Bacillales</taxon>
        <taxon>Paenibacillaceae</taxon>
        <taxon>Paenibacillus</taxon>
    </lineage>
</organism>
<dbReference type="EMBL" id="JAMDLW010000058">
    <property type="protein sequence ID" value="MCY9523021.1"/>
    <property type="molecule type" value="Genomic_DNA"/>
</dbReference>
<reference evidence="2 3" key="1">
    <citation type="submission" date="2022-05" db="EMBL/GenBank/DDBJ databases">
        <title>Genome Sequencing of Bee-Associated Microbes.</title>
        <authorList>
            <person name="Dunlap C."/>
        </authorList>
    </citation>
    <scope>NUCLEOTIDE SEQUENCE [LARGE SCALE GENOMIC DNA]</scope>
    <source>
        <strain evidence="2 3">NRRL NRS-1438</strain>
    </source>
</reference>
<keyword evidence="3" id="KW-1185">Reference proteome</keyword>
<protein>
    <submittedName>
        <fullName evidence="2">DsbA family protein</fullName>
    </submittedName>
</protein>
<dbReference type="Pfam" id="PF01323">
    <property type="entry name" value="DSBA"/>
    <property type="match status" value="1"/>
</dbReference>
<dbReference type="Gene3D" id="3.40.30.10">
    <property type="entry name" value="Glutaredoxin"/>
    <property type="match status" value="1"/>
</dbReference>
<gene>
    <name evidence="2" type="ORF">M5X09_25730</name>
</gene>